<dbReference type="EMBL" id="JWJD01000004">
    <property type="protein sequence ID" value="KIH76332.1"/>
    <property type="molecule type" value="Genomic_DNA"/>
</dbReference>
<evidence type="ECO:0000313" key="7">
    <source>
        <dbReference type="Proteomes" id="UP000035068"/>
    </source>
</evidence>
<keyword evidence="4" id="KW-0413">Isomerase</keyword>
<dbReference type="Pfam" id="PF02570">
    <property type="entry name" value="CbiC"/>
    <property type="match status" value="1"/>
</dbReference>
<dbReference type="RefSeq" id="WP_040099908.1">
    <property type="nucleotide sequence ID" value="NZ_JWJD01000004.1"/>
</dbReference>
<dbReference type="Gene3D" id="3.40.50.10230">
    <property type="entry name" value="Cobalamin biosynthesis CobH/CbiC, precorrin-8X methylmutase"/>
    <property type="match status" value="1"/>
</dbReference>
<keyword evidence="3" id="KW-0169">Cobalamin biosynthesis</keyword>
<dbReference type="InterPro" id="IPR036588">
    <property type="entry name" value="CobH/CbiC_sf"/>
</dbReference>
<dbReference type="UniPathway" id="UPA00148"/>
<comment type="caution">
    <text evidence="6">The sequence shown here is derived from an EMBL/GenBank/DDBJ whole genome shotgun (WGS) entry which is preliminary data.</text>
</comment>
<reference evidence="6 7" key="1">
    <citation type="submission" date="2014-12" db="EMBL/GenBank/DDBJ databases">
        <title>Genomes of Geoalkalibacter ferrihydriticus and Geoalkalibacter subterraneus, two haloalkaliphilic metal-reducing members of the Geobacteraceae.</title>
        <authorList>
            <person name="Badalamenti J.P."/>
            <person name="Torres C.I."/>
            <person name="Krajmalnik-Brown R."/>
            <person name="Bond D.R."/>
        </authorList>
    </citation>
    <scope>NUCLEOTIDE SEQUENCE [LARGE SCALE GENOMIC DNA]</scope>
    <source>
        <strain evidence="6 7">DSM 17813</strain>
    </source>
</reference>
<sequence>MTMNDGEIILDPAAIETQSFAIIDAEVGAHTYTARQWPIVRRVIHTTADFDFARATWFSPDALETGLAALRNGARILCDTNMVMAGVNKTRLATLGGSLSCHVADADVAAEARAQGITRSLLATRKGVAAGASIFLIGNAPTALYELLRLARSGAVQPALVVGVPVGFVGAQESKEALVAAGLPAIVCRGRKGGSAIAAAILNALMILAEESQP</sequence>
<comment type="similarity">
    <text evidence="2">Belongs to the CobH/CbiC family.</text>
</comment>
<evidence type="ECO:0000256" key="3">
    <source>
        <dbReference type="ARBA" id="ARBA00022573"/>
    </source>
</evidence>
<evidence type="ECO:0000259" key="5">
    <source>
        <dbReference type="Pfam" id="PF02570"/>
    </source>
</evidence>
<dbReference type="GO" id="GO:0009236">
    <property type="term" value="P:cobalamin biosynthetic process"/>
    <property type="evidence" value="ECO:0007669"/>
    <property type="project" value="UniProtKB-UniPathway"/>
</dbReference>
<dbReference type="InterPro" id="IPR003722">
    <property type="entry name" value="Cbl_synth_CobH/CbiC"/>
</dbReference>
<feature type="domain" description="Cobalamin biosynthesis precorrin-8X methylmutase CobH/CbiC" evidence="5">
    <location>
        <begin position="15"/>
        <end position="207"/>
    </location>
</feature>
<dbReference type="GO" id="GO:0016993">
    <property type="term" value="F:precorrin-8X methylmutase activity"/>
    <property type="evidence" value="ECO:0007669"/>
    <property type="project" value="InterPro"/>
</dbReference>
<evidence type="ECO:0000313" key="6">
    <source>
        <dbReference type="EMBL" id="KIH76332.1"/>
    </source>
</evidence>
<protein>
    <submittedName>
        <fullName evidence="6">Precorrin-8X methylmutase</fullName>
    </submittedName>
</protein>
<proteinExistence type="inferred from homology"/>
<dbReference type="PANTHER" id="PTHR43588:SF1">
    <property type="entry name" value="COBALT-PRECORRIN-8 METHYLMUTASE"/>
    <property type="match status" value="1"/>
</dbReference>
<name>A0A0C2HU35_9BACT</name>
<evidence type="ECO:0000256" key="1">
    <source>
        <dbReference type="ARBA" id="ARBA00004953"/>
    </source>
</evidence>
<dbReference type="Proteomes" id="UP000035068">
    <property type="component" value="Unassembled WGS sequence"/>
</dbReference>
<keyword evidence="7" id="KW-1185">Reference proteome</keyword>
<organism evidence="6 7">
    <name type="scientific">Geoalkalibacter ferrihydriticus DSM 17813</name>
    <dbReference type="NCBI Taxonomy" id="1121915"/>
    <lineage>
        <taxon>Bacteria</taxon>
        <taxon>Pseudomonadati</taxon>
        <taxon>Thermodesulfobacteriota</taxon>
        <taxon>Desulfuromonadia</taxon>
        <taxon>Desulfuromonadales</taxon>
        <taxon>Geoalkalibacteraceae</taxon>
        <taxon>Geoalkalibacter</taxon>
    </lineage>
</organism>
<accession>A0A0C2HU35</accession>
<comment type="pathway">
    <text evidence="1">Cofactor biosynthesis; adenosylcobalamin biosynthesis.</text>
</comment>
<evidence type="ECO:0000256" key="2">
    <source>
        <dbReference type="ARBA" id="ARBA00009774"/>
    </source>
</evidence>
<dbReference type="PANTHER" id="PTHR43588">
    <property type="entry name" value="COBALT-PRECORRIN-8 METHYLMUTASE"/>
    <property type="match status" value="1"/>
</dbReference>
<evidence type="ECO:0000256" key="4">
    <source>
        <dbReference type="ARBA" id="ARBA00023235"/>
    </source>
</evidence>
<dbReference type="SUPFAM" id="SSF63965">
    <property type="entry name" value="Precorrin-8X methylmutase CbiC/CobH"/>
    <property type="match status" value="1"/>
</dbReference>
<gene>
    <name evidence="6" type="ORF">GFER_12085</name>
</gene>
<dbReference type="AlphaFoldDB" id="A0A0C2HU35"/>